<feature type="compositionally biased region" description="Basic and acidic residues" evidence="7">
    <location>
        <begin position="214"/>
        <end position="237"/>
    </location>
</feature>
<dbReference type="Gene3D" id="3.30.420.10">
    <property type="entry name" value="Ribonuclease H-like superfamily/Ribonuclease H"/>
    <property type="match status" value="1"/>
</dbReference>
<dbReference type="PANTHER" id="PTHR37984:SF5">
    <property type="entry name" value="PROTEIN NYNRIN-LIKE"/>
    <property type="match status" value="1"/>
</dbReference>
<dbReference type="InterPro" id="IPR000477">
    <property type="entry name" value="RT_dom"/>
</dbReference>
<gene>
    <name evidence="9" type="ORF">Tco_0877303</name>
</gene>
<dbReference type="PROSITE" id="PS50994">
    <property type="entry name" value="INTEGRASE"/>
    <property type="match status" value="1"/>
</dbReference>
<evidence type="ECO:0000259" key="8">
    <source>
        <dbReference type="PROSITE" id="PS50994"/>
    </source>
</evidence>
<keyword evidence="10" id="KW-1185">Reference proteome</keyword>
<dbReference type="Pfam" id="PF17917">
    <property type="entry name" value="RT_RNaseH"/>
    <property type="match status" value="1"/>
</dbReference>
<dbReference type="InterPro" id="IPR043128">
    <property type="entry name" value="Rev_trsase/Diguanyl_cyclase"/>
</dbReference>
<dbReference type="InterPro" id="IPR041373">
    <property type="entry name" value="RT_RNaseH"/>
</dbReference>
<dbReference type="Gene3D" id="3.10.10.10">
    <property type="entry name" value="HIV Type 1 Reverse Transcriptase, subunit A, domain 1"/>
    <property type="match status" value="1"/>
</dbReference>
<dbReference type="InterPro" id="IPR041588">
    <property type="entry name" value="Integrase_H2C2"/>
</dbReference>
<evidence type="ECO:0000313" key="9">
    <source>
        <dbReference type="EMBL" id="GJT18597.1"/>
    </source>
</evidence>
<evidence type="ECO:0000256" key="7">
    <source>
        <dbReference type="SAM" id="MobiDB-lite"/>
    </source>
</evidence>
<dbReference type="EMBL" id="BQNB010013649">
    <property type="protein sequence ID" value="GJT18597.1"/>
    <property type="molecule type" value="Genomic_DNA"/>
</dbReference>
<dbReference type="CDD" id="cd01647">
    <property type="entry name" value="RT_LTR"/>
    <property type="match status" value="1"/>
</dbReference>
<reference evidence="9" key="2">
    <citation type="submission" date="2022-01" db="EMBL/GenBank/DDBJ databases">
        <authorList>
            <person name="Yamashiro T."/>
            <person name="Shiraishi A."/>
            <person name="Satake H."/>
            <person name="Nakayama K."/>
        </authorList>
    </citation>
    <scope>NUCLEOTIDE SEQUENCE</scope>
</reference>
<sequence length="1345" mass="153602">MPPRMRTRSASRHVAESLGGGKGERVGRGGRGRRPMEGNDERVDDLNSQRNDQEPLTRHVGSGCSYKEFLACNPKEYDGKGGAVVLTRWIEKMESVHDMSGCNPHAVSMSWNDFKFKMIQEFFPSHEMQKLESELWNHAMVRAGHAAYTDRFHELARLVPHLVTPGSRMIERYVYSLAPQICGMVAATEPKTLQKAVQISGALTDEAVRNGSIKKVEKRGNVGEPSKDKSGRDDNKRTRSVNAFAATINPVGRENTGTWPKCTTCNSYHAPGGPCRTCFNCNCPGHLARDYRGVPRNVNPFNARNPTIRACYECGSTDHVRPACPRLNGARGPEENRPNQVAANNGGLEPSELGFKYEIEIARGQLVKIDKVIKGCKLEIEDHVFDIVLISFGHGSFDVIYTNYRSTFLSFHQERHLWTSTSTLSWGTMDWLSNYKAEIICHKKVVRIPLTDGKVLRVVGERPDEKARLLMSVKASDKKQEEIVVVRDFSEVFPDNLSGLPPIREIEFWIKLTPGATPVANSPYRLAPSELEELSGQLKELQDKDLRSGYHQLRVHEDDISKTAFMTCYGHFEFTIMPFSLTNAPAIFIDLINRVCKPYLDKFVIVFIDDILIYSKTQEEHVEHLRLVLELLKKEKLYAKFSKCEFWLREVQFLGHVINGNGIHVDPSKIEIVKNWKAPRTPTEVCSFLGLVGYYRRIGLGCVLMQRGKVIAYASRQLKIHEKNYTTYDLELGAVVFALKIWRHYLYGIKSIELFSDYDCEIRCHPGKANVVADALSRKERVKPKRVRAMNMTLQSSIKDKILAAQKEAVDEFAGLQKGLDEMIEQRSDGTLYYLNRIWVPLKGEVRTLIIDEAHKSKYYVHPRADKMYYDLRDRYWWPGMKKDIAECVSKCLTCLKVKAEHQRPSGLLQQPEIPVWKREGIAIDFVTKLPRTSSAHDTIWVIVGRLTKSAYFLPMREDYKIERLARLYLNEIVARRGVPISIISDRDSRFTSRFWQSMQEALGIRLDISTAYHPQIDGQSERTIQTLEDMLRAVRCAPFAALYGRKCRSPIMWVEVGEGQLIGLELVQKTTEKISQIKDRLKAARDRQKSYPDKRRKPLEFSVGDYVLLKVSSWKGVVRFEKKGKLAPRFAYGIEWCLADPTLKVPLDEIRVDAKLNFVEEPVEILEIDYKKLKRSRIAIVKVWWNSKHGPEFRWEREDQMKLKNEVRGVEGGRLQLLKDVSGAFRPGRKTGGCIEGDIFISGYPKNQAIFARVSGYCEQTNIHSPNVTVYESLLYSAWLRLSSDVNTKKRKMFVHELMELMELYSIRDALVGLPGVDGLSIEQRKRLTIAVELVANPSISFFG</sequence>
<dbReference type="InterPro" id="IPR036397">
    <property type="entry name" value="RNaseH_sf"/>
</dbReference>
<dbReference type="SUPFAM" id="SSF52540">
    <property type="entry name" value="P-loop containing nucleoside triphosphate hydrolases"/>
    <property type="match status" value="1"/>
</dbReference>
<feature type="domain" description="Integrase catalytic" evidence="8">
    <location>
        <begin position="911"/>
        <end position="1107"/>
    </location>
</feature>
<dbReference type="InterPro" id="IPR012337">
    <property type="entry name" value="RNaseH-like_sf"/>
</dbReference>
<keyword evidence="6 9" id="KW-0695">RNA-directed DNA polymerase</keyword>
<dbReference type="Pfam" id="PF03732">
    <property type="entry name" value="Retrotrans_gag"/>
    <property type="match status" value="1"/>
</dbReference>
<dbReference type="InterPro" id="IPR043502">
    <property type="entry name" value="DNA/RNA_pol_sf"/>
</dbReference>
<evidence type="ECO:0000256" key="5">
    <source>
        <dbReference type="ARBA" id="ARBA00022801"/>
    </source>
</evidence>
<keyword evidence="2" id="KW-0548">Nucleotidyltransferase</keyword>
<dbReference type="SUPFAM" id="SSF53098">
    <property type="entry name" value="Ribonuclease H-like"/>
    <property type="match status" value="1"/>
</dbReference>
<protein>
    <submittedName>
        <fullName evidence="9">Reverse transcriptase domain-containing protein</fullName>
    </submittedName>
</protein>
<dbReference type="InterPro" id="IPR027417">
    <property type="entry name" value="P-loop_NTPase"/>
</dbReference>
<evidence type="ECO:0000313" key="10">
    <source>
        <dbReference type="Proteomes" id="UP001151760"/>
    </source>
</evidence>
<dbReference type="Gene3D" id="3.30.70.270">
    <property type="match status" value="2"/>
</dbReference>
<dbReference type="InterPro" id="IPR005162">
    <property type="entry name" value="Retrotrans_gag_dom"/>
</dbReference>
<feature type="region of interest" description="Disordered" evidence="7">
    <location>
        <begin position="1"/>
        <end position="59"/>
    </location>
</feature>
<comment type="caution">
    <text evidence="9">The sequence shown here is derived from an EMBL/GenBank/DDBJ whole genome shotgun (WGS) entry which is preliminary data.</text>
</comment>
<dbReference type="SMART" id="SM00343">
    <property type="entry name" value="ZnF_C2HC"/>
    <property type="match status" value="2"/>
</dbReference>
<evidence type="ECO:0000256" key="4">
    <source>
        <dbReference type="ARBA" id="ARBA00022759"/>
    </source>
</evidence>
<name>A0ABQ5BXR7_9ASTR</name>
<dbReference type="Gene3D" id="1.10.340.70">
    <property type="match status" value="1"/>
</dbReference>
<evidence type="ECO:0000256" key="1">
    <source>
        <dbReference type="ARBA" id="ARBA00022679"/>
    </source>
</evidence>
<evidence type="ECO:0000256" key="3">
    <source>
        <dbReference type="ARBA" id="ARBA00022722"/>
    </source>
</evidence>
<dbReference type="InterPro" id="IPR001584">
    <property type="entry name" value="Integrase_cat-core"/>
</dbReference>
<keyword evidence="3" id="KW-0540">Nuclease</keyword>
<feature type="compositionally biased region" description="Basic and acidic residues" evidence="7">
    <location>
        <begin position="34"/>
        <end position="57"/>
    </location>
</feature>
<dbReference type="Pfam" id="PF00078">
    <property type="entry name" value="RVT_1"/>
    <property type="match status" value="1"/>
</dbReference>
<feature type="region of interest" description="Disordered" evidence="7">
    <location>
        <begin position="211"/>
        <end position="240"/>
    </location>
</feature>
<dbReference type="Proteomes" id="UP001151760">
    <property type="component" value="Unassembled WGS sequence"/>
</dbReference>
<organism evidence="9 10">
    <name type="scientific">Tanacetum coccineum</name>
    <dbReference type="NCBI Taxonomy" id="301880"/>
    <lineage>
        <taxon>Eukaryota</taxon>
        <taxon>Viridiplantae</taxon>
        <taxon>Streptophyta</taxon>
        <taxon>Embryophyta</taxon>
        <taxon>Tracheophyta</taxon>
        <taxon>Spermatophyta</taxon>
        <taxon>Magnoliopsida</taxon>
        <taxon>eudicotyledons</taxon>
        <taxon>Gunneridae</taxon>
        <taxon>Pentapetalae</taxon>
        <taxon>asterids</taxon>
        <taxon>campanulids</taxon>
        <taxon>Asterales</taxon>
        <taxon>Asteraceae</taxon>
        <taxon>Asteroideae</taxon>
        <taxon>Anthemideae</taxon>
        <taxon>Anthemidinae</taxon>
        <taxon>Tanacetum</taxon>
    </lineage>
</organism>
<dbReference type="Gene3D" id="4.10.60.10">
    <property type="entry name" value="Zinc finger, CCHC-type"/>
    <property type="match status" value="1"/>
</dbReference>
<accession>A0ABQ5BXR7</accession>
<evidence type="ECO:0000256" key="6">
    <source>
        <dbReference type="ARBA" id="ARBA00022918"/>
    </source>
</evidence>
<dbReference type="InterPro" id="IPR050951">
    <property type="entry name" value="Retrovirus_Pol_polyprotein"/>
</dbReference>
<dbReference type="CDD" id="cd09274">
    <property type="entry name" value="RNase_HI_RT_Ty3"/>
    <property type="match status" value="1"/>
</dbReference>
<dbReference type="GO" id="GO:0003964">
    <property type="term" value="F:RNA-directed DNA polymerase activity"/>
    <property type="evidence" value="ECO:0007669"/>
    <property type="project" value="UniProtKB-KW"/>
</dbReference>
<evidence type="ECO:0000256" key="2">
    <source>
        <dbReference type="ARBA" id="ARBA00022695"/>
    </source>
</evidence>
<dbReference type="Gene3D" id="3.40.50.300">
    <property type="entry name" value="P-loop containing nucleotide triphosphate hydrolases"/>
    <property type="match status" value="1"/>
</dbReference>
<dbReference type="InterPro" id="IPR001878">
    <property type="entry name" value="Znf_CCHC"/>
</dbReference>
<proteinExistence type="predicted"/>
<keyword evidence="1" id="KW-0808">Transferase</keyword>
<keyword evidence="4" id="KW-0255">Endonuclease</keyword>
<feature type="compositionally biased region" description="Basic residues" evidence="7">
    <location>
        <begin position="1"/>
        <end position="11"/>
    </location>
</feature>
<dbReference type="PANTHER" id="PTHR37984">
    <property type="entry name" value="PROTEIN CBG26694"/>
    <property type="match status" value="1"/>
</dbReference>
<dbReference type="Pfam" id="PF17921">
    <property type="entry name" value="Integrase_H2C2"/>
    <property type="match status" value="1"/>
</dbReference>
<keyword evidence="5" id="KW-0378">Hydrolase</keyword>
<reference evidence="9" key="1">
    <citation type="journal article" date="2022" name="Int. J. Mol. Sci.">
        <title>Draft Genome of Tanacetum Coccineum: Genomic Comparison of Closely Related Tanacetum-Family Plants.</title>
        <authorList>
            <person name="Yamashiro T."/>
            <person name="Shiraishi A."/>
            <person name="Nakayama K."/>
            <person name="Satake H."/>
        </authorList>
    </citation>
    <scope>NUCLEOTIDE SEQUENCE</scope>
</reference>
<dbReference type="SUPFAM" id="SSF56672">
    <property type="entry name" value="DNA/RNA polymerases"/>
    <property type="match status" value="1"/>
</dbReference>